<sequence>LARGRSRERDAGHGAPATGPRDARAQGGRPPPRVRRRGEPAGLALAGEGARAAARKRPPGQAHRRVLRQPTLPAHGHPRRARPGGDAARARRGDRGLEPGRPRAPGAAGAAPDRARRRRAPRHEREVPDAARQRDDREGVRLGAQPERPAVRRPAGGAEHVAGGAAVDREVPRSPRRAPGHRPRVLDEARRRPRPAHRHVRRGRHQLRVAVPRGPRGAAQAAAQDPGRAPVHARRRHERPQDRARPARAGRDAHGRLRPALDEARHVLARHQARAGAVHRLEAVHEVEERPPADAARRRPAPPAGAAVHPDPV</sequence>
<reference evidence="2" key="1">
    <citation type="submission" date="2020-02" db="EMBL/GenBank/DDBJ databases">
        <authorList>
            <person name="Meier V. D."/>
        </authorList>
    </citation>
    <scope>NUCLEOTIDE SEQUENCE</scope>
    <source>
        <strain evidence="2">AVDCRST_MAG11</strain>
    </source>
</reference>
<evidence type="ECO:0000313" key="2">
    <source>
        <dbReference type="EMBL" id="CAA9297745.1"/>
    </source>
</evidence>
<gene>
    <name evidence="2" type="ORF">AVDCRST_MAG11-608</name>
</gene>
<feature type="compositionally biased region" description="Basic residues" evidence="1">
    <location>
        <begin position="53"/>
        <end position="67"/>
    </location>
</feature>
<feature type="non-terminal residue" evidence="2">
    <location>
        <position position="1"/>
    </location>
</feature>
<feature type="compositionally biased region" description="Basic and acidic residues" evidence="1">
    <location>
        <begin position="1"/>
        <end position="12"/>
    </location>
</feature>
<feature type="region of interest" description="Disordered" evidence="1">
    <location>
        <begin position="1"/>
        <end position="258"/>
    </location>
</feature>
<feature type="compositionally biased region" description="Low complexity" evidence="1">
    <location>
        <begin position="155"/>
        <end position="166"/>
    </location>
</feature>
<feature type="compositionally biased region" description="Low complexity" evidence="1">
    <location>
        <begin position="40"/>
        <end position="52"/>
    </location>
</feature>
<feature type="compositionally biased region" description="Low complexity" evidence="1">
    <location>
        <begin position="304"/>
        <end position="313"/>
    </location>
</feature>
<feature type="compositionally biased region" description="Basic and acidic residues" evidence="1">
    <location>
        <begin position="88"/>
        <end position="101"/>
    </location>
</feature>
<dbReference type="EMBL" id="CADCTU010000132">
    <property type="protein sequence ID" value="CAA9297745.1"/>
    <property type="molecule type" value="Genomic_DNA"/>
</dbReference>
<proteinExistence type="predicted"/>
<dbReference type="AlphaFoldDB" id="A0A6J4K6W0"/>
<feature type="compositionally biased region" description="Basic and acidic residues" evidence="1">
    <location>
        <begin position="239"/>
        <end position="258"/>
    </location>
</feature>
<feature type="compositionally biased region" description="Basic and acidic residues" evidence="1">
    <location>
        <begin position="123"/>
        <end position="140"/>
    </location>
</feature>
<feature type="compositionally biased region" description="Basic residues" evidence="1">
    <location>
        <begin position="174"/>
        <end position="183"/>
    </location>
</feature>
<feature type="compositionally biased region" description="Basic residues" evidence="1">
    <location>
        <begin position="191"/>
        <end position="207"/>
    </location>
</feature>
<protein>
    <submittedName>
        <fullName evidence="2">Putative lipoprotein</fullName>
    </submittedName>
</protein>
<feature type="compositionally biased region" description="Basic and acidic residues" evidence="1">
    <location>
        <begin position="279"/>
        <end position="297"/>
    </location>
</feature>
<feature type="non-terminal residue" evidence="2">
    <location>
        <position position="313"/>
    </location>
</feature>
<feature type="compositionally biased region" description="Low complexity" evidence="1">
    <location>
        <begin position="212"/>
        <end position="230"/>
    </location>
</feature>
<name>A0A6J4K6W0_9BACT</name>
<accession>A0A6J4K6W0</accession>
<evidence type="ECO:0000256" key="1">
    <source>
        <dbReference type="SAM" id="MobiDB-lite"/>
    </source>
</evidence>
<feature type="region of interest" description="Disordered" evidence="1">
    <location>
        <begin position="279"/>
        <end position="313"/>
    </location>
</feature>
<keyword evidence="2" id="KW-0449">Lipoprotein</keyword>
<feature type="compositionally biased region" description="Low complexity" evidence="1">
    <location>
        <begin position="103"/>
        <end position="112"/>
    </location>
</feature>
<organism evidence="2">
    <name type="scientific">uncultured Gemmatimonadaceae bacterium</name>
    <dbReference type="NCBI Taxonomy" id="246130"/>
    <lineage>
        <taxon>Bacteria</taxon>
        <taxon>Pseudomonadati</taxon>
        <taxon>Gemmatimonadota</taxon>
        <taxon>Gemmatimonadia</taxon>
        <taxon>Gemmatimonadales</taxon>
        <taxon>Gemmatimonadaceae</taxon>
        <taxon>environmental samples</taxon>
    </lineage>
</organism>